<dbReference type="CDD" id="cd11378">
    <property type="entry name" value="DUF296"/>
    <property type="match status" value="1"/>
</dbReference>
<dbReference type="Gene3D" id="3.30.1330.80">
    <property type="entry name" value="Hypothetical protein, similar to alpha- acetolactate decarboxylase, domain 2"/>
    <property type="match status" value="1"/>
</dbReference>
<gene>
    <name evidence="3" type="ORF">GIB67_001747</name>
</gene>
<dbReference type="Proteomes" id="UP000541444">
    <property type="component" value="Unassembled WGS sequence"/>
</dbReference>
<feature type="compositionally biased region" description="Low complexity" evidence="1">
    <location>
        <begin position="26"/>
        <end position="36"/>
    </location>
</feature>
<evidence type="ECO:0000256" key="1">
    <source>
        <dbReference type="SAM" id="MobiDB-lite"/>
    </source>
</evidence>
<dbReference type="GO" id="GO:0003680">
    <property type="term" value="F:minor groove of adenine-thymine-rich DNA binding"/>
    <property type="evidence" value="ECO:0007669"/>
    <property type="project" value="InterPro"/>
</dbReference>
<dbReference type="Pfam" id="PF03479">
    <property type="entry name" value="PCC"/>
    <property type="match status" value="1"/>
</dbReference>
<dbReference type="PANTHER" id="PTHR31100">
    <property type="entry name" value="AT-HOOK MOTIF NUCLEAR-LOCALIZED PROTEIN 15"/>
    <property type="match status" value="1"/>
</dbReference>
<feature type="region of interest" description="Disordered" evidence="1">
    <location>
        <begin position="1"/>
        <end position="91"/>
    </location>
</feature>
<feature type="compositionally biased region" description="Gly residues" evidence="1">
    <location>
        <begin position="50"/>
        <end position="68"/>
    </location>
</feature>
<organism evidence="3 4">
    <name type="scientific">Kingdonia uniflora</name>
    <dbReference type="NCBI Taxonomy" id="39325"/>
    <lineage>
        <taxon>Eukaryota</taxon>
        <taxon>Viridiplantae</taxon>
        <taxon>Streptophyta</taxon>
        <taxon>Embryophyta</taxon>
        <taxon>Tracheophyta</taxon>
        <taxon>Spermatophyta</taxon>
        <taxon>Magnoliopsida</taxon>
        <taxon>Ranunculales</taxon>
        <taxon>Circaeasteraceae</taxon>
        <taxon>Kingdonia</taxon>
    </lineage>
</organism>
<accession>A0A7J7NWK1</accession>
<dbReference type="GO" id="GO:0003700">
    <property type="term" value="F:DNA-binding transcription factor activity"/>
    <property type="evidence" value="ECO:0007669"/>
    <property type="project" value="TreeGrafter"/>
</dbReference>
<keyword evidence="4" id="KW-1185">Reference proteome</keyword>
<name>A0A7J7NWK1_9MAGN</name>
<dbReference type="EMBL" id="JACGCM010000508">
    <property type="protein sequence ID" value="KAF6171324.1"/>
    <property type="molecule type" value="Genomic_DNA"/>
</dbReference>
<dbReference type="InterPro" id="IPR014476">
    <property type="entry name" value="AHL15-29"/>
</dbReference>
<evidence type="ECO:0000313" key="4">
    <source>
        <dbReference type="Proteomes" id="UP000541444"/>
    </source>
</evidence>
<dbReference type="GO" id="GO:0005634">
    <property type="term" value="C:nucleus"/>
    <property type="evidence" value="ECO:0007669"/>
    <property type="project" value="TreeGrafter"/>
</dbReference>
<dbReference type="InterPro" id="IPR005175">
    <property type="entry name" value="PPC_dom"/>
</dbReference>
<reference evidence="3 4" key="1">
    <citation type="journal article" date="2020" name="IScience">
        <title>Genome Sequencing of the Endangered Kingdonia uniflora (Circaeasteraceae, Ranunculales) Reveals Potential Mechanisms of Evolutionary Specialization.</title>
        <authorList>
            <person name="Sun Y."/>
            <person name="Deng T."/>
            <person name="Zhang A."/>
            <person name="Moore M.J."/>
            <person name="Landis J.B."/>
            <person name="Lin N."/>
            <person name="Zhang H."/>
            <person name="Zhang X."/>
            <person name="Huang J."/>
            <person name="Zhang X."/>
            <person name="Sun H."/>
            <person name="Wang H."/>
        </authorList>
    </citation>
    <scope>NUCLEOTIDE SEQUENCE [LARGE SCALE GENOMIC DNA]</scope>
    <source>
        <strain evidence="3">TB1705</strain>
        <tissue evidence="3">Leaf</tissue>
    </source>
</reference>
<protein>
    <recommendedName>
        <fullName evidence="2">PPC domain-containing protein</fullName>
    </recommendedName>
</protein>
<feature type="compositionally biased region" description="Gly residues" evidence="1">
    <location>
        <begin position="13"/>
        <end position="25"/>
    </location>
</feature>
<proteinExistence type="predicted"/>
<dbReference type="PANTHER" id="PTHR31100:SF14">
    <property type="entry name" value="AT-HOOK MOTIF NUCLEAR-LOCALIZED PROTEIN 15"/>
    <property type="match status" value="1"/>
</dbReference>
<dbReference type="SUPFAM" id="SSF117856">
    <property type="entry name" value="AF0104/ALDC/Ptd012-like"/>
    <property type="match status" value="1"/>
</dbReference>
<dbReference type="AlphaFoldDB" id="A0A7J7NWK1"/>
<feature type="domain" description="PPC" evidence="2">
    <location>
        <begin position="91"/>
        <end position="183"/>
    </location>
</feature>
<comment type="caution">
    <text evidence="3">The sequence shown here is derived from an EMBL/GenBank/DDBJ whole genome shotgun (WGS) entry which is preliminary data.</text>
</comment>
<dbReference type="OrthoDB" id="2156856at2759"/>
<dbReference type="PROSITE" id="PS51742">
    <property type="entry name" value="PPC"/>
    <property type="match status" value="1"/>
</dbReference>
<evidence type="ECO:0000313" key="3">
    <source>
        <dbReference type="EMBL" id="KAF6171324.1"/>
    </source>
</evidence>
<evidence type="ECO:0000259" key="2">
    <source>
        <dbReference type="PROSITE" id="PS51742"/>
    </source>
</evidence>
<feature type="compositionally biased region" description="Basic and acidic residues" evidence="1">
    <location>
        <begin position="1"/>
        <end position="12"/>
    </location>
</feature>
<sequence length="183" mass="19057">MHLRNPDDDHGGLGRLTGGGGGGSNSSGSNTNNNPNPDDDDSRENDHDIGGGSAGGGGGEIGEASGGGRRPRGRPPGSKNKPKPPIIITRESPNCLRSHVLEIISGTDISECISTFARRRQRGVCVLSGSGIVTNVTLRQPAAPADPSSSLAMYNLSQNLLPNNGQMPHDMFWASQPRPPPSY</sequence>